<evidence type="ECO:0000313" key="2">
    <source>
        <dbReference type="EMBL" id="KTB31793.1"/>
    </source>
</evidence>
<feature type="region of interest" description="Disordered" evidence="1">
    <location>
        <begin position="576"/>
        <end position="624"/>
    </location>
</feature>
<dbReference type="EMBL" id="LATX01002288">
    <property type="protein sequence ID" value="KTB31793.1"/>
    <property type="molecule type" value="Genomic_DNA"/>
</dbReference>
<accession>A0A0W0F688</accession>
<gene>
    <name evidence="2" type="ORF">WG66_15595</name>
</gene>
<evidence type="ECO:0000313" key="3">
    <source>
        <dbReference type="Proteomes" id="UP000054988"/>
    </source>
</evidence>
<evidence type="ECO:0000256" key="1">
    <source>
        <dbReference type="SAM" id="MobiDB-lite"/>
    </source>
</evidence>
<comment type="caution">
    <text evidence="2">The sequence shown here is derived from an EMBL/GenBank/DDBJ whole genome shotgun (WGS) entry which is preliminary data.</text>
</comment>
<dbReference type="Proteomes" id="UP000054988">
    <property type="component" value="Unassembled WGS sequence"/>
</dbReference>
<reference evidence="2 3" key="1">
    <citation type="submission" date="2015-12" db="EMBL/GenBank/DDBJ databases">
        <title>Draft genome sequence of Moniliophthora roreri, the causal agent of frosty pod rot of cacao.</title>
        <authorList>
            <person name="Aime M.C."/>
            <person name="Diaz-Valderrama J.R."/>
            <person name="Kijpornyongpan T."/>
            <person name="Phillips-Mora W."/>
        </authorList>
    </citation>
    <scope>NUCLEOTIDE SEQUENCE [LARGE SCALE GENOMIC DNA]</scope>
    <source>
        <strain evidence="2 3">MCA 2952</strain>
    </source>
</reference>
<evidence type="ECO:0008006" key="4">
    <source>
        <dbReference type="Google" id="ProtNLM"/>
    </source>
</evidence>
<name>A0A0W0F688_MONRR</name>
<organism evidence="2 3">
    <name type="scientific">Moniliophthora roreri</name>
    <name type="common">Frosty pod rot fungus</name>
    <name type="synonym">Monilia roreri</name>
    <dbReference type="NCBI Taxonomy" id="221103"/>
    <lineage>
        <taxon>Eukaryota</taxon>
        <taxon>Fungi</taxon>
        <taxon>Dikarya</taxon>
        <taxon>Basidiomycota</taxon>
        <taxon>Agaricomycotina</taxon>
        <taxon>Agaricomycetes</taxon>
        <taxon>Agaricomycetidae</taxon>
        <taxon>Agaricales</taxon>
        <taxon>Marasmiineae</taxon>
        <taxon>Marasmiaceae</taxon>
        <taxon>Moniliophthora</taxon>
    </lineage>
</organism>
<proteinExistence type="predicted"/>
<sequence length="624" mass="72338">MPFIQECSDFEFHNNQITVVEGSQYNTTHTIHDNRTVQVVCQERKEHTIWDEYERVRTGNVNLIKTVGTSDIISECDISKYDASWWLCNRRVVARRTISVARIRGEDKEAEFLYVGYSGPEAFQAFKRDFDEFSTVKHPNVAQLFGYNDSQHGLPALIFYDALIPLNSVLSANQAHLWATLYFRIQLHAVGMFNDKFLFDVGELWIESRSGALRRGPWVQSHARLYRLSAAPPTLRLDPLSIQTYSDTNVIVDYLVRILPIDIILKLISAQDKRYHSWLGAEAWPYLATSLWKPDQSRIIARWTGLVRYACVDRRLWIKERKIVMEDGSVRIEFADAEGFLPPLPLKYELFHDSERLGIWSVWLAQAHSIFSQLGIHEGKWEEYSITTRFELSFYYMAYRKKSASKKPTYLFVRPIPRPSDNETTWRSWAKSVYFWSFDPFGREEISESKRISLGLPSFRIEIHLWYTSWNFNTYKVMERFQHFKGFDPTTTDYAHSLSYPIIQVVEDKDCFQELGESNDDRSTSEDEELMVIEELVAVDRDSSCPDTAHRDVIPFSTPNDTLMNEIPDAETNEVTVGNKQKSKAAGSSSKRRKFHTDDSEGEVATTGSSMKRRRTATDAKNLV</sequence>
<protein>
    <recommendedName>
        <fullName evidence="4">Protein kinase domain-containing protein</fullName>
    </recommendedName>
</protein>
<dbReference type="AlphaFoldDB" id="A0A0W0F688"/>